<evidence type="ECO:0000313" key="3">
    <source>
        <dbReference type="Proteomes" id="UP001221898"/>
    </source>
</evidence>
<dbReference type="AlphaFoldDB" id="A0AAD7RV76"/>
<dbReference type="Proteomes" id="UP001221898">
    <property type="component" value="Unassembled WGS sequence"/>
</dbReference>
<accession>A0AAD7RV76</accession>
<organism evidence="2 3">
    <name type="scientific">Aldrovandia affinis</name>
    <dbReference type="NCBI Taxonomy" id="143900"/>
    <lineage>
        <taxon>Eukaryota</taxon>
        <taxon>Metazoa</taxon>
        <taxon>Chordata</taxon>
        <taxon>Craniata</taxon>
        <taxon>Vertebrata</taxon>
        <taxon>Euteleostomi</taxon>
        <taxon>Actinopterygii</taxon>
        <taxon>Neopterygii</taxon>
        <taxon>Teleostei</taxon>
        <taxon>Notacanthiformes</taxon>
        <taxon>Halosauridae</taxon>
        <taxon>Aldrovandia</taxon>
    </lineage>
</organism>
<feature type="region of interest" description="Disordered" evidence="1">
    <location>
        <begin position="1"/>
        <end position="91"/>
    </location>
</feature>
<comment type="caution">
    <text evidence="2">The sequence shown here is derived from an EMBL/GenBank/DDBJ whole genome shotgun (WGS) entry which is preliminary data.</text>
</comment>
<evidence type="ECO:0000256" key="1">
    <source>
        <dbReference type="SAM" id="MobiDB-lite"/>
    </source>
</evidence>
<keyword evidence="3" id="KW-1185">Reference proteome</keyword>
<reference evidence="2" key="1">
    <citation type="journal article" date="2023" name="Science">
        <title>Genome structures resolve the early diversification of teleost fishes.</title>
        <authorList>
            <person name="Parey E."/>
            <person name="Louis A."/>
            <person name="Montfort J."/>
            <person name="Bouchez O."/>
            <person name="Roques C."/>
            <person name="Iampietro C."/>
            <person name="Lluch J."/>
            <person name="Castinel A."/>
            <person name="Donnadieu C."/>
            <person name="Desvignes T."/>
            <person name="Floi Bucao C."/>
            <person name="Jouanno E."/>
            <person name="Wen M."/>
            <person name="Mejri S."/>
            <person name="Dirks R."/>
            <person name="Jansen H."/>
            <person name="Henkel C."/>
            <person name="Chen W.J."/>
            <person name="Zahm M."/>
            <person name="Cabau C."/>
            <person name="Klopp C."/>
            <person name="Thompson A.W."/>
            <person name="Robinson-Rechavi M."/>
            <person name="Braasch I."/>
            <person name="Lecointre G."/>
            <person name="Bobe J."/>
            <person name="Postlethwait J.H."/>
            <person name="Berthelot C."/>
            <person name="Roest Crollius H."/>
            <person name="Guiguen Y."/>
        </authorList>
    </citation>
    <scope>NUCLEOTIDE SEQUENCE</scope>
    <source>
        <strain evidence="2">NC1722</strain>
    </source>
</reference>
<name>A0AAD7RV76_9TELE</name>
<protein>
    <submittedName>
        <fullName evidence="2">Uncharacterized protein</fullName>
    </submittedName>
</protein>
<sequence>MAASFDLSGHGQGREAGSKTPPGNRKAGHRNQPVHTGGRAQTVSPLSRVAEATSSTTTCIRGGTRSGKRGVSLLRGGRLSSGCSRADTNAEPPRTARFHFARRQPPASIRFGARRRSRGTPSAGGGGILRCVSVSHREEEAFAERNRVISIRLRDRPSPPTQGWQPA</sequence>
<evidence type="ECO:0000313" key="2">
    <source>
        <dbReference type="EMBL" id="KAJ8390954.1"/>
    </source>
</evidence>
<feature type="region of interest" description="Disordered" evidence="1">
    <location>
        <begin position="104"/>
        <end position="128"/>
    </location>
</feature>
<proteinExistence type="predicted"/>
<gene>
    <name evidence="2" type="ORF">AAFF_G00098740</name>
</gene>
<dbReference type="EMBL" id="JAINUG010000164">
    <property type="protein sequence ID" value="KAJ8390954.1"/>
    <property type="molecule type" value="Genomic_DNA"/>
</dbReference>